<keyword evidence="3 4" id="KW-0288">FMN</keyword>
<evidence type="ECO:0000256" key="4">
    <source>
        <dbReference type="RuleBase" id="RU364078"/>
    </source>
</evidence>
<dbReference type="Proteomes" id="UP001240777">
    <property type="component" value="Unassembled WGS sequence"/>
</dbReference>
<feature type="region of interest" description="Phosphopantothenoylcysteine decarboxylase" evidence="3">
    <location>
        <begin position="1"/>
        <end position="205"/>
    </location>
</feature>
<feature type="binding site" evidence="3">
    <location>
        <position position="296"/>
    </location>
    <ligand>
        <name>CTP</name>
        <dbReference type="ChEBI" id="CHEBI:37563"/>
    </ligand>
</feature>
<dbReference type="InterPro" id="IPR036551">
    <property type="entry name" value="Flavin_trans-like"/>
</dbReference>
<dbReference type="GO" id="GO:0071513">
    <property type="term" value="C:phosphopantothenoylcysteine decarboxylase complex"/>
    <property type="evidence" value="ECO:0007669"/>
    <property type="project" value="TreeGrafter"/>
</dbReference>
<dbReference type="GO" id="GO:0010181">
    <property type="term" value="F:FMN binding"/>
    <property type="evidence" value="ECO:0007669"/>
    <property type="project" value="UniProtKB-UniRule"/>
</dbReference>
<feature type="domain" description="Flavoprotein" evidence="5">
    <location>
        <begin position="17"/>
        <end position="193"/>
    </location>
</feature>
<dbReference type="GO" id="GO:0015941">
    <property type="term" value="P:pantothenate catabolic process"/>
    <property type="evidence" value="ECO:0007669"/>
    <property type="project" value="InterPro"/>
</dbReference>
<dbReference type="GO" id="GO:0004633">
    <property type="term" value="F:phosphopantothenoylcysteine decarboxylase activity"/>
    <property type="evidence" value="ECO:0007669"/>
    <property type="project" value="UniProtKB-UniRule"/>
</dbReference>
<keyword evidence="3" id="KW-0511">Multifunctional enzyme</keyword>
<evidence type="ECO:0000313" key="7">
    <source>
        <dbReference type="EMBL" id="MDO7253010.1"/>
    </source>
</evidence>
<organism evidence="8 9">
    <name type="scientific">Helicobacter cappadocius</name>
    <dbReference type="NCBI Taxonomy" id="3063998"/>
    <lineage>
        <taxon>Bacteria</taxon>
        <taxon>Pseudomonadati</taxon>
        <taxon>Campylobacterota</taxon>
        <taxon>Epsilonproteobacteria</taxon>
        <taxon>Campylobacterales</taxon>
        <taxon>Helicobacteraceae</taxon>
        <taxon>Helicobacter</taxon>
    </lineage>
</organism>
<feature type="region of interest" description="Phosphopantothenate--cysteine ligase" evidence="3">
    <location>
        <begin position="206"/>
        <end position="420"/>
    </location>
</feature>
<gene>
    <name evidence="3 8" type="primary">coaBC</name>
    <name evidence="7" type="ORF">Q5I04_03685</name>
    <name evidence="8" type="ORF">Q5I06_04320</name>
</gene>
<comment type="caution">
    <text evidence="8">The sequence shown here is derived from an EMBL/GenBank/DDBJ whole genome shotgun (WGS) entry which is preliminary data.</text>
</comment>
<dbReference type="Pfam" id="PF02441">
    <property type="entry name" value="Flavoprotein"/>
    <property type="match status" value="1"/>
</dbReference>
<dbReference type="AlphaFoldDB" id="A0AA90TBQ1"/>
<keyword evidence="3 4" id="KW-0285">Flavoprotein</keyword>
<comment type="pathway">
    <text evidence="3 4">Cofactor biosynthesis; coenzyme A biosynthesis; CoA from (R)-pantothenate: step 2/5.</text>
</comment>
<keyword evidence="3" id="KW-0479">Metal-binding</keyword>
<evidence type="ECO:0000313" key="10">
    <source>
        <dbReference type="Proteomes" id="UP001240777"/>
    </source>
</evidence>
<dbReference type="HAMAP" id="MF_02225">
    <property type="entry name" value="CoaBC"/>
    <property type="match status" value="1"/>
</dbReference>
<keyword evidence="10" id="KW-1185">Reference proteome</keyword>
<evidence type="ECO:0000256" key="3">
    <source>
        <dbReference type="HAMAP-Rule" id="MF_02225"/>
    </source>
</evidence>
<feature type="binding site" evidence="3">
    <location>
        <position position="306"/>
    </location>
    <ligand>
        <name>CTP</name>
        <dbReference type="ChEBI" id="CHEBI:37563"/>
    </ligand>
</feature>
<comment type="function">
    <text evidence="3">Catalyzes two sequential steps in the biosynthesis of coenzyme A. In the first step cysteine is conjugated to 4'-phosphopantothenate to form 4-phosphopantothenoylcysteine. In the second step the latter compound is decarboxylated to form 4'-phosphopantotheine.</text>
</comment>
<dbReference type="GO" id="GO:0004632">
    <property type="term" value="F:phosphopantothenate--cysteine ligase activity"/>
    <property type="evidence" value="ECO:0007669"/>
    <property type="project" value="UniProtKB-UniRule"/>
</dbReference>
<dbReference type="EC" id="4.1.1.36" evidence="3"/>
<comment type="similarity">
    <text evidence="3 4">In the N-terminal section; belongs to the HFCD (homo-oligomeric flavin containing Cys decarboxylase) superfamily.</text>
</comment>
<proteinExistence type="inferred from homology"/>
<dbReference type="SUPFAM" id="SSF102645">
    <property type="entry name" value="CoaB-like"/>
    <property type="match status" value="1"/>
</dbReference>
<comment type="cofactor">
    <cofactor evidence="3">
        <name>FMN</name>
        <dbReference type="ChEBI" id="CHEBI:58210"/>
    </cofactor>
    <text evidence="3">Binds 1 FMN per subunit.</text>
</comment>
<name>A0AA90TBQ1_9HELI</name>
<dbReference type="InterPro" id="IPR035929">
    <property type="entry name" value="CoaB-like_sf"/>
</dbReference>
<sequence length="420" mass="46219">MKGFEAIMQQMDLLKDKKILLLVTGSIAAYKSIELASMLKKLGASLRVVMSDEAKKFISPLSFEAIIHTLVLHTQSEDWTHQDIEIACNHISYATWADVAILAPATANTIAKIACGVSDNLILSTLLACDKPKLIAPAMNTKMFEAIQTQDAIHKLKDLGFEIIDPRVSILACDTYGKGAMEEILEIVFRILRSIGQNSFWKDKEVIITGGGSIESIDSVRYISNHSSGLQASYLAIALYVLGARVSLISSIFPIELPSKIECLKVKTATSYLQAIDAKTPSNGRAFLFMAAAISDYTPCNPSDAKLKKDTIGDFWEIQCQKNLDILKEINSPNLFKIGFKAESDEKNAISCAKKLLNSPEDGGKGCEVVCLNLIGKYNPFGSEENEMIFFSKNTTYHTGFKTKLNISFEIADFVQNLLC</sequence>
<comment type="cofactor">
    <cofactor evidence="3">
        <name>Mg(2+)</name>
        <dbReference type="ChEBI" id="CHEBI:18420"/>
    </cofactor>
</comment>
<reference evidence="7 9" key="3">
    <citation type="journal article" date="2024" name="Syst. Appl. Microbiol.">
        <title>Helicobacter cappadocius sp. nov., from lizards: The first psychrotrophic Helicobacter species.</title>
        <authorList>
            <person name="Aydin F."/>
            <person name="Tarhane S."/>
            <person name="Karakaya E."/>
            <person name="Abay S."/>
            <person name="Kayman T."/>
            <person name="Guran O."/>
            <person name="Bozkurt E."/>
            <person name="Uzum N."/>
            <person name="Avci A."/>
            <person name="Olgun K."/>
            <person name="Jablonski D."/>
            <person name="Guran C."/>
            <person name="Burcin Saticioglu I."/>
        </authorList>
    </citation>
    <scope>NUCLEOTIDE SEQUENCE [LARGE SCALE GENOMIC DNA]</scope>
    <source>
        <strain evidence="7">Faydin-H75</strain>
        <strain evidence="9">faydin-H76</strain>
    </source>
</reference>
<keyword evidence="1 3" id="KW-0210">Decarboxylase</keyword>
<reference evidence="8 10" key="1">
    <citation type="submission" date="2023-07" db="EMBL/GenBank/DDBJ databases">
        <title>Unpublished Manusciprt.</title>
        <authorList>
            <person name="Aydin F."/>
            <person name="Tarhane S."/>
            <person name="Saticioglu I.B."/>
            <person name="Karakaya E."/>
            <person name="Abay S."/>
            <person name="Guran O."/>
            <person name="Bozkurt E."/>
            <person name="Uzum N."/>
            <person name="Olgun K."/>
            <person name="Jablonski D."/>
        </authorList>
    </citation>
    <scope>NUCLEOTIDE SEQUENCE</scope>
    <source>
        <strain evidence="10">faydin-H75</strain>
        <strain evidence="8">Faydin-H76</strain>
    </source>
</reference>
<dbReference type="InterPro" id="IPR007085">
    <property type="entry name" value="DNA/pantothenate-metab_flavo_C"/>
</dbReference>
<comment type="function">
    <text evidence="4">Catalyzes two steps in the biosynthesis of coenzyme A. In the first step cysteine is conjugated to 4'-phosphopantothenate to form 4-phosphopantothenoylcysteine, in the latter compound is decarboxylated to form 4'-phosphopantotheine.</text>
</comment>
<comment type="catalytic activity">
    <reaction evidence="3 4">
        <text>(R)-4'-phosphopantothenate + L-cysteine + CTP = N-[(R)-4-phosphopantothenoyl]-L-cysteine + CMP + diphosphate + H(+)</text>
        <dbReference type="Rhea" id="RHEA:19397"/>
        <dbReference type="ChEBI" id="CHEBI:10986"/>
        <dbReference type="ChEBI" id="CHEBI:15378"/>
        <dbReference type="ChEBI" id="CHEBI:33019"/>
        <dbReference type="ChEBI" id="CHEBI:35235"/>
        <dbReference type="ChEBI" id="CHEBI:37563"/>
        <dbReference type="ChEBI" id="CHEBI:59458"/>
        <dbReference type="ChEBI" id="CHEBI:60377"/>
        <dbReference type="EC" id="6.3.2.5"/>
    </reaction>
</comment>
<dbReference type="RefSeq" id="WP_305516852.1">
    <property type="nucleotide sequence ID" value="NZ_JAUPEV010000004.1"/>
</dbReference>
<protein>
    <recommendedName>
        <fullName evidence="3">Coenzyme A biosynthesis bifunctional protein CoaBC</fullName>
    </recommendedName>
    <alternativeName>
        <fullName evidence="3">DNA/pantothenate metabolism flavoprotein</fullName>
    </alternativeName>
    <alternativeName>
        <fullName evidence="3">Phosphopantothenoylcysteine synthetase/decarboxylase</fullName>
        <shortName evidence="3">PPCS-PPCDC</shortName>
    </alternativeName>
    <domain>
        <recommendedName>
            <fullName evidence="3">Phosphopantothenoylcysteine decarboxylase</fullName>
            <shortName evidence="3">PPC decarboxylase</shortName>
            <shortName evidence="3">PPC-DC</shortName>
            <ecNumber evidence="3">4.1.1.36</ecNumber>
        </recommendedName>
        <alternativeName>
            <fullName evidence="3">CoaC</fullName>
        </alternativeName>
    </domain>
    <domain>
        <recommendedName>
            <fullName evidence="3">Phosphopantothenate--cysteine ligase</fullName>
            <ecNumber evidence="3">6.3.2.5</ecNumber>
        </recommendedName>
        <alternativeName>
            <fullName evidence="3">CoaB</fullName>
        </alternativeName>
        <alternativeName>
            <fullName evidence="3">Phosphopantothenoylcysteine synthetase</fullName>
            <shortName evidence="3">PPC synthetase</shortName>
            <shortName evidence="3">PPC-S</shortName>
        </alternativeName>
    </domain>
</protein>
<evidence type="ECO:0000256" key="1">
    <source>
        <dbReference type="ARBA" id="ARBA00022793"/>
    </source>
</evidence>
<comment type="pathway">
    <text evidence="3 4">Cofactor biosynthesis; coenzyme A biosynthesis; CoA from (R)-pantothenate: step 3/5.</text>
</comment>
<evidence type="ECO:0000256" key="2">
    <source>
        <dbReference type="ARBA" id="ARBA00023239"/>
    </source>
</evidence>
<comment type="similarity">
    <text evidence="3 4">In the C-terminal section; belongs to the PPC synthetase family.</text>
</comment>
<dbReference type="PANTHER" id="PTHR14359:SF6">
    <property type="entry name" value="PHOSPHOPANTOTHENOYLCYSTEINE DECARBOXYLASE"/>
    <property type="match status" value="1"/>
</dbReference>
<comment type="caution">
    <text evidence="3">Lacks conserved residue(s) required for the propagation of feature annotation.</text>
</comment>
<dbReference type="EC" id="6.3.2.5" evidence="3"/>
<evidence type="ECO:0000259" key="5">
    <source>
        <dbReference type="Pfam" id="PF02441"/>
    </source>
</evidence>
<feature type="domain" description="DNA/pantothenate metabolism flavoprotein C-terminal" evidence="6">
    <location>
        <begin position="202"/>
        <end position="417"/>
    </location>
</feature>
<dbReference type="GO" id="GO:0046872">
    <property type="term" value="F:metal ion binding"/>
    <property type="evidence" value="ECO:0007669"/>
    <property type="project" value="UniProtKB-KW"/>
</dbReference>
<evidence type="ECO:0000259" key="6">
    <source>
        <dbReference type="Pfam" id="PF04127"/>
    </source>
</evidence>
<keyword evidence="3" id="KW-0460">Magnesium</keyword>
<keyword evidence="2 3" id="KW-0456">Lyase</keyword>
<feature type="binding site" evidence="3">
    <location>
        <position position="340"/>
    </location>
    <ligand>
        <name>CTP</name>
        <dbReference type="ChEBI" id="CHEBI:37563"/>
    </ligand>
</feature>
<dbReference type="GO" id="GO:0015937">
    <property type="term" value="P:coenzyme A biosynthetic process"/>
    <property type="evidence" value="ECO:0007669"/>
    <property type="project" value="UniProtKB-UniRule"/>
</dbReference>
<feature type="active site" description="Proton donor" evidence="3">
    <location>
        <position position="173"/>
    </location>
</feature>
<dbReference type="NCBIfam" id="TIGR00521">
    <property type="entry name" value="coaBC_dfp"/>
    <property type="match status" value="1"/>
</dbReference>
<dbReference type="Gene3D" id="3.40.50.10300">
    <property type="entry name" value="CoaB-like"/>
    <property type="match status" value="1"/>
</dbReference>
<evidence type="ECO:0000313" key="8">
    <source>
        <dbReference type="EMBL" id="MDP2539001.1"/>
    </source>
</evidence>
<accession>A0AA90TBQ1</accession>
<dbReference type="EMBL" id="JAUPEV010000004">
    <property type="protein sequence ID" value="MDO7253010.1"/>
    <property type="molecule type" value="Genomic_DNA"/>
</dbReference>
<dbReference type="EMBL" id="JAUYZK010000005">
    <property type="protein sequence ID" value="MDP2539001.1"/>
    <property type="molecule type" value="Genomic_DNA"/>
</dbReference>
<dbReference type="InterPro" id="IPR005252">
    <property type="entry name" value="CoaBC"/>
</dbReference>
<reference evidence="7" key="2">
    <citation type="submission" date="2023-07" db="EMBL/GenBank/DDBJ databases">
        <authorList>
            <person name="Aydin F."/>
            <person name="Tarhane S."/>
            <person name="Saticioglu I.B."/>
            <person name="Karakaya E."/>
            <person name="Abay S."/>
            <person name="Guran O."/>
            <person name="Bozkurt E."/>
            <person name="Uzum N."/>
            <person name="Olgun K."/>
            <person name="Jablonski D."/>
        </authorList>
    </citation>
    <scope>NUCLEOTIDE SEQUENCE</scope>
    <source>
        <strain evidence="7">Faydin-H75</strain>
    </source>
</reference>
<dbReference type="SUPFAM" id="SSF52507">
    <property type="entry name" value="Homo-oligomeric flavin-containing Cys decarboxylases, HFCD"/>
    <property type="match status" value="1"/>
</dbReference>
<dbReference type="PANTHER" id="PTHR14359">
    <property type="entry name" value="HOMO-OLIGOMERIC FLAVIN CONTAINING CYS DECARBOXYLASE FAMILY"/>
    <property type="match status" value="1"/>
</dbReference>
<feature type="binding site" evidence="3">
    <location>
        <position position="365"/>
    </location>
    <ligand>
        <name>CTP</name>
        <dbReference type="ChEBI" id="CHEBI:37563"/>
    </ligand>
</feature>
<evidence type="ECO:0000313" key="9">
    <source>
        <dbReference type="Proteomes" id="UP001177258"/>
    </source>
</evidence>
<dbReference type="Proteomes" id="UP001177258">
    <property type="component" value="Unassembled WGS sequence"/>
</dbReference>
<dbReference type="InterPro" id="IPR003382">
    <property type="entry name" value="Flavoprotein"/>
</dbReference>
<keyword evidence="3 4" id="KW-0436">Ligase</keyword>
<dbReference type="Pfam" id="PF04127">
    <property type="entry name" value="DFP"/>
    <property type="match status" value="1"/>
</dbReference>
<comment type="catalytic activity">
    <reaction evidence="3 4">
        <text>N-[(R)-4-phosphopantothenoyl]-L-cysteine + H(+) = (R)-4'-phosphopantetheine + CO2</text>
        <dbReference type="Rhea" id="RHEA:16793"/>
        <dbReference type="ChEBI" id="CHEBI:15378"/>
        <dbReference type="ChEBI" id="CHEBI:16526"/>
        <dbReference type="ChEBI" id="CHEBI:59458"/>
        <dbReference type="ChEBI" id="CHEBI:61723"/>
        <dbReference type="EC" id="4.1.1.36"/>
    </reaction>
</comment>
<dbReference type="Gene3D" id="3.40.50.1950">
    <property type="entry name" value="Flavin prenyltransferase-like"/>
    <property type="match status" value="1"/>
</dbReference>